<protein>
    <recommendedName>
        <fullName evidence="2">CoA-binding domain-containing protein</fullName>
    </recommendedName>
</protein>
<dbReference type="Pfam" id="PF13380">
    <property type="entry name" value="CoA_binding_2"/>
    <property type="match status" value="1"/>
</dbReference>
<keyword evidence="4" id="KW-1185">Reference proteome</keyword>
<gene>
    <name evidence="3" type="ORF">SAMN06309945_0996</name>
</gene>
<dbReference type="EMBL" id="FUZP01000001">
    <property type="protein sequence ID" value="SKC44169.1"/>
    <property type="molecule type" value="Genomic_DNA"/>
</dbReference>
<dbReference type="InterPro" id="IPR036291">
    <property type="entry name" value="NAD(P)-bd_dom_sf"/>
</dbReference>
<dbReference type="Gene3D" id="3.40.50.720">
    <property type="entry name" value="NAD(P)-binding Rossmann-like Domain"/>
    <property type="match status" value="1"/>
</dbReference>
<organism evidence="3 4">
    <name type="scientific">Okibacterium fritillariae</name>
    <dbReference type="NCBI Taxonomy" id="123320"/>
    <lineage>
        <taxon>Bacteria</taxon>
        <taxon>Bacillati</taxon>
        <taxon>Actinomycetota</taxon>
        <taxon>Actinomycetes</taxon>
        <taxon>Micrococcales</taxon>
        <taxon>Microbacteriaceae</taxon>
        <taxon>Okibacterium</taxon>
    </lineage>
</organism>
<dbReference type="PANTHER" id="PTHR33303">
    <property type="entry name" value="CYTOPLASMIC PROTEIN-RELATED"/>
    <property type="match status" value="1"/>
</dbReference>
<dbReference type="PANTHER" id="PTHR33303:SF2">
    <property type="entry name" value="COA-BINDING DOMAIN-CONTAINING PROTEIN"/>
    <property type="match status" value="1"/>
</dbReference>
<feature type="domain" description="CoA-binding" evidence="2">
    <location>
        <begin position="68"/>
        <end position="161"/>
    </location>
</feature>
<dbReference type="OrthoDB" id="9804695at2"/>
<reference evidence="3 4" key="1">
    <citation type="submission" date="2017-02" db="EMBL/GenBank/DDBJ databases">
        <authorList>
            <person name="Peterson S.W."/>
        </authorList>
    </citation>
    <scope>NUCLEOTIDE SEQUENCE [LARGE SCALE GENOMIC DNA]</scope>
    <source>
        <strain evidence="3 4">VKM Ac-2059</strain>
    </source>
</reference>
<dbReference type="STRING" id="123320.SAMN06309945_0996"/>
<dbReference type="AlphaFoldDB" id="A0A1T5IY87"/>
<accession>A0A1T5IY87</accession>
<evidence type="ECO:0000256" key="1">
    <source>
        <dbReference type="SAM" id="MobiDB-lite"/>
    </source>
</evidence>
<name>A0A1T5IY87_9MICO</name>
<dbReference type="SUPFAM" id="SSF51735">
    <property type="entry name" value="NAD(P)-binding Rossmann-fold domains"/>
    <property type="match status" value="1"/>
</dbReference>
<evidence type="ECO:0000313" key="3">
    <source>
        <dbReference type="EMBL" id="SKC44169.1"/>
    </source>
</evidence>
<feature type="region of interest" description="Disordered" evidence="1">
    <location>
        <begin position="1"/>
        <end position="22"/>
    </location>
</feature>
<proteinExistence type="predicted"/>
<dbReference type="Proteomes" id="UP000190857">
    <property type="component" value="Unassembled WGS sequence"/>
</dbReference>
<sequence>MSTATNTAESTSAGIDGSAASSTGGDTVNAVLANGLSCQLPADSPLARLLKSQRTWEGPDAKKRLGILRRAKSIAIVGASSNPSRSSYFVGTYLLQSTDYRVYFVNPNATEILGQKAYPDLASLPEVPDIVDVFRKASDIPSVVDEVAAVGSPVMWVQLGIWNEDAARDAESRGIEVVMDRCVKIEHARFHGGLHLMGFDTGQITARKTIR</sequence>
<dbReference type="SMART" id="SM00881">
    <property type="entry name" value="CoA_binding"/>
    <property type="match status" value="1"/>
</dbReference>
<evidence type="ECO:0000259" key="2">
    <source>
        <dbReference type="SMART" id="SM00881"/>
    </source>
</evidence>
<feature type="compositionally biased region" description="Low complexity" evidence="1">
    <location>
        <begin position="1"/>
        <end position="13"/>
    </location>
</feature>
<evidence type="ECO:0000313" key="4">
    <source>
        <dbReference type="Proteomes" id="UP000190857"/>
    </source>
</evidence>
<dbReference type="InterPro" id="IPR003781">
    <property type="entry name" value="CoA-bd"/>
</dbReference>